<proteinExistence type="predicted"/>
<evidence type="ECO:0000313" key="1">
    <source>
        <dbReference type="EMBL" id="KAJ3539342.1"/>
    </source>
</evidence>
<dbReference type="EMBL" id="JANHOG010001305">
    <property type="protein sequence ID" value="KAJ3539342.1"/>
    <property type="molecule type" value="Genomic_DNA"/>
</dbReference>
<reference evidence="1" key="1">
    <citation type="submission" date="2022-07" db="EMBL/GenBank/DDBJ databases">
        <title>Genome Sequence of Phlebia brevispora.</title>
        <authorList>
            <person name="Buettner E."/>
        </authorList>
    </citation>
    <scope>NUCLEOTIDE SEQUENCE</scope>
    <source>
        <strain evidence="1">MPL23</strain>
    </source>
</reference>
<comment type="caution">
    <text evidence="1">The sequence shown here is derived from an EMBL/GenBank/DDBJ whole genome shotgun (WGS) entry which is preliminary data.</text>
</comment>
<accession>A0ACC1SGW9</accession>
<gene>
    <name evidence="1" type="ORF">NM688_g6376</name>
</gene>
<name>A0ACC1SGW9_9APHY</name>
<evidence type="ECO:0000313" key="2">
    <source>
        <dbReference type="Proteomes" id="UP001148662"/>
    </source>
</evidence>
<dbReference type="Proteomes" id="UP001148662">
    <property type="component" value="Unassembled WGS sequence"/>
</dbReference>
<protein>
    <submittedName>
        <fullName evidence="1">Uncharacterized protein</fullName>
    </submittedName>
</protein>
<sequence length="283" mass="31804">MNGRRNGDGKMNGLHGPKHERGDIDVNRFAGMRLENLQGETLTLCKDQYGCRYLQKKLEEALPVHLDMIFRETFGHFAELVTDPFGNYLCQKLLEYWMLISELLNRTRLEKLLPDSYGKYCIQIVMSSAEPSACGGIGRVLPLIRNTPYGKRVQNKLQREQLDGHNGVCYGRQSIAKLTLRNPNIVMSPTRHPPVHGAISVTPSVRPGTRTRCKAGAFSVRTSTDLCTPYDRTRSRATSCQAAPTQPEAHSFTHSVRLQHTIQLCQRLTCDSGRCRHGQPLSA</sequence>
<keyword evidence="2" id="KW-1185">Reference proteome</keyword>
<organism evidence="1 2">
    <name type="scientific">Phlebia brevispora</name>
    <dbReference type="NCBI Taxonomy" id="194682"/>
    <lineage>
        <taxon>Eukaryota</taxon>
        <taxon>Fungi</taxon>
        <taxon>Dikarya</taxon>
        <taxon>Basidiomycota</taxon>
        <taxon>Agaricomycotina</taxon>
        <taxon>Agaricomycetes</taxon>
        <taxon>Polyporales</taxon>
        <taxon>Meruliaceae</taxon>
        <taxon>Phlebia</taxon>
    </lineage>
</organism>